<dbReference type="PANTHER" id="PTHR21588">
    <property type="entry name" value="COILED-COIL-HELIX-COILED-COIL-HELIX DOMAIN CONTAINING 6"/>
    <property type="match status" value="1"/>
</dbReference>
<accession>A0AAD9PG66</accession>
<gene>
    <name evidence="1" type="ORF">NP493_1g00059</name>
</gene>
<name>A0AAD9PG66_RIDPI</name>
<dbReference type="GO" id="GO:0007007">
    <property type="term" value="P:inner mitochondrial membrane organization"/>
    <property type="evidence" value="ECO:0007669"/>
    <property type="project" value="TreeGrafter"/>
</dbReference>
<comment type="caution">
    <text evidence="1">The sequence shown here is derived from an EMBL/GenBank/DDBJ whole genome shotgun (WGS) entry which is preliminary data.</text>
</comment>
<dbReference type="PANTHER" id="PTHR21588:SF18">
    <property type="entry name" value="MICOS COMPLEX SUBUNIT MIC19"/>
    <property type="match status" value="1"/>
</dbReference>
<evidence type="ECO:0000313" key="2">
    <source>
        <dbReference type="Proteomes" id="UP001209878"/>
    </source>
</evidence>
<proteinExistence type="predicted"/>
<sequence>MGGSSSTPKTVTMETDNVTGVVKVSESVARRLIGKPDILPDKPQHEMDAARSLMSDEKMEEIRNLEKYYRDRVENFKQQNDKLYSATKEEFARVVDDLEHKFRSYTCTPICHELEQKVIQCYQDNPKQTLNCSSVVKEFSDCVRKNREHLLMASGA</sequence>
<evidence type="ECO:0008006" key="3">
    <source>
        <dbReference type="Google" id="ProtNLM"/>
    </source>
</evidence>
<dbReference type="EMBL" id="JAODUO010000001">
    <property type="protein sequence ID" value="KAK2194212.1"/>
    <property type="molecule type" value="Genomic_DNA"/>
</dbReference>
<evidence type="ECO:0000313" key="1">
    <source>
        <dbReference type="EMBL" id="KAK2194212.1"/>
    </source>
</evidence>
<keyword evidence="2" id="KW-1185">Reference proteome</keyword>
<dbReference type="InterPro" id="IPR052632">
    <property type="entry name" value="MICOS_subunit_Mic19"/>
</dbReference>
<dbReference type="Proteomes" id="UP001209878">
    <property type="component" value="Unassembled WGS sequence"/>
</dbReference>
<dbReference type="AlphaFoldDB" id="A0AAD9PG66"/>
<organism evidence="1 2">
    <name type="scientific">Ridgeia piscesae</name>
    <name type="common">Tubeworm</name>
    <dbReference type="NCBI Taxonomy" id="27915"/>
    <lineage>
        <taxon>Eukaryota</taxon>
        <taxon>Metazoa</taxon>
        <taxon>Spiralia</taxon>
        <taxon>Lophotrochozoa</taxon>
        <taxon>Annelida</taxon>
        <taxon>Polychaeta</taxon>
        <taxon>Sedentaria</taxon>
        <taxon>Canalipalpata</taxon>
        <taxon>Sabellida</taxon>
        <taxon>Siboglinidae</taxon>
        <taxon>Ridgeia</taxon>
    </lineage>
</organism>
<dbReference type="GO" id="GO:0061617">
    <property type="term" value="C:MICOS complex"/>
    <property type="evidence" value="ECO:0007669"/>
    <property type="project" value="TreeGrafter"/>
</dbReference>
<protein>
    <recommendedName>
        <fullName evidence="3">MICOS complex subunit MIC19</fullName>
    </recommendedName>
</protein>
<reference evidence="1" key="1">
    <citation type="journal article" date="2023" name="Mol. Biol. Evol.">
        <title>Third-Generation Sequencing Reveals the Adaptive Role of the Epigenome in Three Deep-Sea Polychaetes.</title>
        <authorList>
            <person name="Perez M."/>
            <person name="Aroh O."/>
            <person name="Sun Y."/>
            <person name="Lan Y."/>
            <person name="Juniper S.K."/>
            <person name="Young C.R."/>
            <person name="Angers B."/>
            <person name="Qian P.Y."/>
        </authorList>
    </citation>
    <scope>NUCLEOTIDE SEQUENCE</scope>
    <source>
        <strain evidence="1">R07B-5</strain>
    </source>
</reference>